<reference evidence="4" key="1">
    <citation type="submission" date="2014-11" db="EMBL/GenBank/DDBJ databases">
        <authorList>
            <person name="Otto D Thomas"/>
            <person name="Naeem Raeece"/>
        </authorList>
    </citation>
    <scope>NUCLEOTIDE SEQUENCE</scope>
</reference>
<proteinExistence type="inferred from homology"/>
<feature type="compositionally biased region" description="Low complexity" evidence="2">
    <location>
        <begin position="637"/>
        <end position="651"/>
    </location>
</feature>
<feature type="region of interest" description="Disordered" evidence="2">
    <location>
        <begin position="907"/>
        <end position="926"/>
    </location>
</feature>
<comment type="similarity">
    <text evidence="1">Belongs to the IFRD family.</text>
</comment>
<feature type="domain" description="Interferon-related developmental regulator N-terminal" evidence="3">
    <location>
        <begin position="458"/>
        <end position="618"/>
    </location>
</feature>
<feature type="region of interest" description="Disordered" evidence="2">
    <location>
        <begin position="623"/>
        <end position="651"/>
    </location>
</feature>
<accession>A0A0G4GKM2</accession>
<dbReference type="Pfam" id="PF05004">
    <property type="entry name" value="IFRD"/>
    <property type="match status" value="1"/>
</dbReference>
<dbReference type="Gene3D" id="1.25.10.10">
    <property type="entry name" value="Leucine-rich Repeat Variant"/>
    <property type="match status" value="1"/>
</dbReference>
<dbReference type="VEuPathDB" id="CryptoDB:Cvel_22333"/>
<gene>
    <name evidence="4" type="ORF">Cvel_22333</name>
</gene>
<feature type="compositionally biased region" description="Basic and acidic residues" evidence="2">
    <location>
        <begin position="911"/>
        <end position="926"/>
    </location>
</feature>
<dbReference type="InterPro" id="IPR016024">
    <property type="entry name" value="ARM-type_fold"/>
</dbReference>
<dbReference type="InterPro" id="IPR011989">
    <property type="entry name" value="ARM-like"/>
</dbReference>
<protein>
    <recommendedName>
        <fullName evidence="3">Interferon-related developmental regulator N-terminal domain-containing protein</fullName>
    </recommendedName>
</protein>
<feature type="region of interest" description="Disordered" evidence="2">
    <location>
        <begin position="1"/>
        <end position="54"/>
    </location>
</feature>
<dbReference type="InterPro" id="IPR039777">
    <property type="entry name" value="IFRD"/>
</dbReference>
<feature type="compositionally biased region" description="Basic and acidic residues" evidence="2">
    <location>
        <begin position="758"/>
        <end position="773"/>
    </location>
</feature>
<evidence type="ECO:0000256" key="1">
    <source>
        <dbReference type="ARBA" id="ARBA00008828"/>
    </source>
</evidence>
<dbReference type="EMBL" id="CDMZ01001309">
    <property type="protein sequence ID" value="CEM30587.1"/>
    <property type="molecule type" value="Genomic_DNA"/>
</dbReference>
<dbReference type="AlphaFoldDB" id="A0A0G4GKM2"/>
<dbReference type="SUPFAM" id="SSF48371">
    <property type="entry name" value="ARM repeat"/>
    <property type="match status" value="1"/>
</dbReference>
<feature type="region of interest" description="Disordered" evidence="2">
    <location>
        <begin position="966"/>
        <end position="1008"/>
    </location>
</feature>
<organism evidence="4">
    <name type="scientific">Chromera velia CCMP2878</name>
    <dbReference type="NCBI Taxonomy" id="1169474"/>
    <lineage>
        <taxon>Eukaryota</taxon>
        <taxon>Sar</taxon>
        <taxon>Alveolata</taxon>
        <taxon>Colpodellida</taxon>
        <taxon>Chromeraceae</taxon>
        <taxon>Chromera</taxon>
    </lineage>
</organism>
<evidence type="ECO:0000256" key="2">
    <source>
        <dbReference type="SAM" id="MobiDB-lite"/>
    </source>
</evidence>
<evidence type="ECO:0000259" key="3">
    <source>
        <dbReference type="Pfam" id="PF05004"/>
    </source>
</evidence>
<dbReference type="PANTHER" id="PTHR12354">
    <property type="entry name" value="INTERFERON-RELATED DEVELOPMENTAL REGULATOR"/>
    <property type="match status" value="1"/>
</dbReference>
<feature type="region of interest" description="Disordered" evidence="2">
    <location>
        <begin position="758"/>
        <end position="781"/>
    </location>
</feature>
<dbReference type="InterPro" id="IPR007701">
    <property type="entry name" value="Interferon-rel_develop_reg_N"/>
</dbReference>
<name>A0A0G4GKM2_9ALVE</name>
<dbReference type="PANTHER" id="PTHR12354:SF1">
    <property type="entry name" value="INTERFERON-RELATED DEVELOPMENTAL REGULATOR 1"/>
    <property type="match status" value="1"/>
</dbReference>
<evidence type="ECO:0000313" key="4">
    <source>
        <dbReference type="EMBL" id="CEM30587.1"/>
    </source>
</evidence>
<sequence>MGGVEGDGMGVQIPFSSDPPTGEGDDPMDGQVKTATAANGQAPVQDEQDQRSEGLIEEGALSKAASCLQSFGVAPASPATFRKVAGMFLRRAHPLLLQGLPQSDSQSQSSGSQSPLLTLSHDNLLEAIRSVPKGSTQGVMGWRYEHLSYFLPKDGSAQARILRIATCLARGDAPVGFISLLVGDRCFALNKNARGTEVRPILVGDVLRRWVTRAILLEFGFRLCGAASGTTEYQSAHFDKKLKEARELNQAVEEYGDPQGAHLLFRFCILPKLIYLTRIIGDVIVLGECSQADRELSESWARIIGMMEEEWAHGEVKGAFTQILRGLRHTHVLEETTFGHLGVATDSRLTKKRNKQVDLFASLSNGDTLLADVSVTFPISSDASRLRTRSKTAGAVAKTKSKEKVWKYAVAARAVGLRFVPLVFETFGRPDRETVSFIKELVSVASSRAGFSTEGKDEKEKERSPSAALNATMEGLTDAEKILDALEAKSSSLRLGALVKLQHLVAYPAGAAEFDKHQETLLTSIGSMLKGKDASEVTEACRALGICLLTVAEEGVSMGLYEHLQKSLALLVQRHKQAAVRTSAARCLGLLALVGCGDDVASEETESLLVTLVETAIHPTTGALKRRGSDSANGEVSGSYSSSSSNASSSSSSDGVALVACASLESLCMLLSRRDHRILASLYGRARQTGSLTDLPGRIWTVTQGALKTRKGPLLKAALKVILLVVEAKWRARPSMGADHWESPLCVETLLSDAERGLRDKTRERERARERADSSSSLPEVSEDLGSLYFGSEKKEKGGAEGAVANGVQGERWLQNLMEGLQKEYQKEVWDLGKTVEEAAETGTVTPMQIVLGDRREVLVLRSAVSVVRFLFIKEVVKGAVVAHLAGRDSLVARWVRADDMRGCGNPSFTHTEEQNHKDVSKSDRKAVERARDIGRKRDRQMKFFQLAAEEGLGEGAFGVALAGEGKGGGAAAAEKENTKSVVPGETTGGVPHETSRKSLEKVMTNGT</sequence>